<sequence length="877" mass="98512">MSQSIKAPRKPIASLTEPVNLTVVFVGAYSQTVNILPYAYRMILTNMTKFPPINFNFVGLIGCSGISSVNEIERQFYTQSMDALIGPSCDQDTDAVSQLAGLLNVPVFTYGSSAIQLLGKTDLYRTLVSLTSSSATSITLSTLAFLSNLNFTRVSVIYAEDDPNVMTRVKFLIEILNSVQMDQLKINLSQNFTSDAITRSGKLNDIKGHSRLIICLMGLDISYCSSVMQVLHDLGYVSPDYLVLLPWILHTSASETYPWITKKNDIDKDTWLLYQNHIVIDNDMFDSPISDTFLASLPTTQWLTGDITSTTTHLISRIYDCMKAYMESIALAYNVSDPNAVYNGTALKQQLLNFYFDGATGPVEFDIRAARSPYYIYYMITDNPVGNQDIEGGFNKPRLNNICTNFTDDQISDFGIIEIEDTFLLTNQIAHEVQDQTEQDKPPETTKDKKKKIQNIEKDVSIKIDKNNNMAFNESDEALYKAPELLKKPIFPHLRLDNQDISDIPNLKTNMQLADAYSAGIIFFEILYRTKVFEGDRDDLKGLVDVLSGKYYKQTKTPQIPYIEGNGKENHPAVVSILQQCFDKDPSMRPSIKKIKKIFHSVLKMKGNLVDSVIAMMDKYANDLEKTVKERTKMLEDVQLRVDKLLSHMLPKEIAESLKMGQTVEPRVFRSATVLFCDICSFNLICTESNPIQIVAFLNTLFTAYDQILAKFDAYKVETQEDCMLVVSGVPKENGTNNVSIIASIALAMRNFLFSYTLLHMPKHTLEGRWGINSGSVAAGIIGLKSPRYCLFGDTVNMSSRMESTSKAGKIQMTIESRNLLKSRKDSFITKKRGTVSVKGKGDWSTYWLISSTSNDKPSTEDDHNDESDKAMSDDEI</sequence>
<evidence type="ECO:0000313" key="1">
    <source>
        <dbReference type="Proteomes" id="UP000095286"/>
    </source>
</evidence>
<dbReference type="Proteomes" id="UP000095286">
    <property type="component" value="Unplaced"/>
</dbReference>
<name>A0AC35TVC9_9BILA</name>
<reference evidence="2" key="1">
    <citation type="submission" date="2016-11" db="UniProtKB">
        <authorList>
            <consortium name="WormBaseParasite"/>
        </authorList>
    </citation>
    <scope>IDENTIFICATION</scope>
    <source>
        <strain evidence="2">KR3021</strain>
    </source>
</reference>
<accession>A0AC35TVC9</accession>
<protein>
    <submittedName>
        <fullName evidence="2">Guanylate cyclase</fullName>
    </submittedName>
</protein>
<evidence type="ECO:0000313" key="2">
    <source>
        <dbReference type="WBParaSite" id="RSKR_0000467500.1"/>
    </source>
</evidence>
<organism evidence="1 2">
    <name type="scientific">Rhabditophanes sp. KR3021</name>
    <dbReference type="NCBI Taxonomy" id="114890"/>
    <lineage>
        <taxon>Eukaryota</taxon>
        <taxon>Metazoa</taxon>
        <taxon>Ecdysozoa</taxon>
        <taxon>Nematoda</taxon>
        <taxon>Chromadorea</taxon>
        <taxon>Rhabditida</taxon>
        <taxon>Tylenchina</taxon>
        <taxon>Panagrolaimomorpha</taxon>
        <taxon>Strongyloidoidea</taxon>
        <taxon>Alloionematidae</taxon>
        <taxon>Rhabditophanes</taxon>
    </lineage>
</organism>
<dbReference type="WBParaSite" id="RSKR_0000467500.1">
    <property type="protein sequence ID" value="RSKR_0000467500.1"/>
    <property type="gene ID" value="RSKR_0000467500"/>
</dbReference>
<proteinExistence type="predicted"/>